<proteinExistence type="inferred from homology"/>
<dbReference type="RefSeq" id="WP_351954660.1">
    <property type="nucleotide sequence ID" value="NZ_JBEOZM010000001.1"/>
</dbReference>
<dbReference type="InterPro" id="IPR013249">
    <property type="entry name" value="RNA_pol_sigma70_r4_t2"/>
</dbReference>
<evidence type="ECO:0000256" key="6">
    <source>
        <dbReference type="SAM" id="MobiDB-lite"/>
    </source>
</evidence>
<evidence type="ECO:0000259" key="7">
    <source>
        <dbReference type="Pfam" id="PF04542"/>
    </source>
</evidence>
<keyword evidence="4" id="KW-0238">DNA-binding</keyword>
<gene>
    <name evidence="9" type="ORF">ABT211_01360</name>
</gene>
<evidence type="ECO:0000256" key="2">
    <source>
        <dbReference type="ARBA" id="ARBA00023015"/>
    </source>
</evidence>
<keyword evidence="5" id="KW-0804">Transcription</keyword>
<dbReference type="Pfam" id="PF04542">
    <property type="entry name" value="Sigma70_r2"/>
    <property type="match status" value="1"/>
</dbReference>
<dbReference type="InterPro" id="IPR039425">
    <property type="entry name" value="RNA_pol_sigma-70-like"/>
</dbReference>
<keyword evidence="10" id="KW-1185">Reference proteome</keyword>
<dbReference type="Gene3D" id="1.10.10.10">
    <property type="entry name" value="Winged helix-like DNA-binding domain superfamily/Winged helix DNA-binding domain"/>
    <property type="match status" value="1"/>
</dbReference>
<dbReference type="CDD" id="cd06171">
    <property type="entry name" value="Sigma70_r4"/>
    <property type="match status" value="1"/>
</dbReference>
<evidence type="ECO:0000256" key="5">
    <source>
        <dbReference type="ARBA" id="ARBA00023163"/>
    </source>
</evidence>
<dbReference type="Proteomes" id="UP001490365">
    <property type="component" value="Unassembled WGS sequence"/>
</dbReference>
<feature type="region of interest" description="Disordered" evidence="6">
    <location>
        <begin position="221"/>
        <end position="265"/>
    </location>
</feature>
<keyword evidence="3" id="KW-0731">Sigma factor</keyword>
<dbReference type="Pfam" id="PF08281">
    <property type="entry name" value="Sigma70_r4_2"/>
    <property type="match status" value="1"/>
</dbReference>
<keyword evidence="2" id="KW-0805">Transcription regulation</keyword>
<evidence type="ECO:0000259" key="8">
    <source>
        <dbReference type="Pfam" id="PF08281"/>
    </source>
</evidence>
<dbReference type="Gene3D" id="1.10.1740.10">
    <property type="match status" value="1"/>
</dbReference>
<dbReference type="NCBIfam" id="TIGR02937">
    <property type="entry name" value="sigma70-ECF"/>
    <property type="match status" value="1"/>
</dbReference>
<dbReference type="PANTHER" id="PTHR43133">
    <property type="entry name" value="RNA POLYMERASE ECF-TYPE SIGMA FACTO"/>
    <property type="match status" value="1"/>
</dbReference>
<feature type="domain" description="RNA polymerase sigma-70 region 2" evidence="7">
    <location>
        <begin position="41"/>
        <end position="104"/>
    </location>
</feature>
<comment type="similarity">
    <text evidence="1">Belongs to the sigma-70 factor family. ECF subfamily.</text>
</comment>
<evidence type="ECO:0000313" key="10">
    <source>
        <dbReference type="Proteomes" id="UP001490365"/>
    </source>
</evidence>
<feature type="domain" description="RNA polymerase sigma factor 70 region 4 type 2" evidence="8">
    <location>
        <begin position="135"/>
        <end position="189"/>
    </location>
</feature>
<reference evidence="9 10" key="1">
    <citation type="submission" date="2024-06" db="EMBL/GenBank/DDBJ databases">
        <title>The Natural Products Discovery Center: Release of the First 8490 Sequenced Strains for Exploring Actinobacteria Biosynthetic Diversity.</title>
        <authorList>
            <person name="Kalkreuter E."/>
            <person name="Kautsar S.A."/>
            <person name="Yang D."/>
            <person name="Bader C.D."/>
            <person name="Teijaro C.N."/>
            <person name="Fluegel L."/>
            <person name="Davis C.M."/>
            <person name="Simpson J.R."/>
            <person name="Lauterbach L."/>
            <person name="Steele A.D."/>
            <person name="Gui C."/>
            <person name="Meng S."/>
            <person name="Li G."/>
            <person name="Viehrig K."/>
            <person name="Ye F."/>
            <person name="Su P."/>
            <person name="Kiefer A.F."/>
            <person name="Nichols A."/>
            <person name="Cepeda A.J."/>
            <person name="Yan W."/>
            <person name="Fan B."/>
            <person name="Jiang Y."/>
            <person name="Adhikari A."/>
            <person name="Zheng C.-J."/>
            <person name="Schuster L."/>
            <person name="Cowan T.M."/>
            <person name="Smanski M.J."/>
            <person name="Chevrette M.G."/>
            <person name="De Carvalho L.P.S."/>
            <person name="Shen B."/>
        </authorList>
    </citation>
    <scope>NUCLEOTIDE SEQUENCE [LARGE SCALE GENOMIC DNA]</scope>
    <source>
        <strain evidence="9 10">NPDC001694</strain>
    </source>
</reference>
<sequence>MVREGAEGTRVEGMCVEGTRVEDAVLTRAAQGGEVTALGVLLERHRPGMRAVARSVLGRAADVDDVLQDAALTALLRIGDVRDPAAVGAWLRMIVRNASRSVLRYSALVQPMDELPLPSQDAGPEQWLERNAVRDWLWAALAELSPVLRMPLVLRYFTAEDASYEQIASACGIPVGTVRSRLSQGRAKLAVALAATADAPHADAGQRVRAGRAEARRMMLDAAGERARRESADRERADRERARQGQKAVRERTRQEKAGSTAPAS</sequence>
<comment type="caution">
    <text evidence="9">The sequence shown here is derived from an EMBL/GenBank/DDBJ whole genome shotgun (WGS) entry which is preliminary data.</text>
</comment>
<accession>A0ABV1T7D4</accession>
<dbReference type="InterPro" id="IPR013324">
    <property type="entry name" value="RNA_pol_sigma_r3/r4-like"/>
</dbReference>
<dbReference type="PANTHER" id="PTHR43133:SF8">
    <property type="entry name" value="RNA POLYMERASE SIGMA FACTOR HI_1459-RELATED"/>
    <property type="match status" value="1"/>
</dbReference>
<evidence type="ECO:0000256" key="3">
    <source>
        <dbReference type="ARBA" id="ARBA00023082"/>
    </source>
</evidence>
<name>A0ABV1T7D4_9ACTN</name>
<dbReference type="InterPro" id="IPR013325">
    <property type="entry name" value="RNA_pol_sigma_r2"/>
</dbReference>
<dbReference type="SUPFAM" id="SSF88946">
    <property type="entry name" value="Sigma2 domain of RNA polymerase sigma factors"/>
    <property type="match status" value="1"/>
</dbReference>
<evidence type="ECO:0000256" key="1">
    <source>
        <dbReference type="ARBA" id="ARBA00010641"/>
    </source>
</evidence>
<dbReference type="SUPFAM" id="SSF88659">
    <property type="entry name" value="Sigma3 and sigma4 domains of RNA polymerase sigma factors"/>
    <property type="match status" value="1"/>
</dbReference>
<dbReference type="InterPro" id="IPR036388">
    <property type="entry name" value="WH-like_DNA-bd_sf"/>
</dbReference>
<organism evidence="9 10">
    <name type="scientific">Streptomyces sp. 900105755</name>
    <dbReference type="NCBI Taxonomy" id="3154389"/>
    <lineage>
        <taxon>Bacteria</taxon>
        <taxon>Bacillati</taxon>
        <taxon>Actinomycetota</taxon>
        <taxon>Actinomycetes</taxon>
        <taxon>Kitasatosporales</taxon>
        <taxon>Streptomycetaceae</taxon>
        <taxon>Streptomyces</taxon>
    </lineage>
</organism>
<evidence type="ECO:0000256" key="4">
    <source>
        <dbReference type="ARBA" id="ARBA00023125"/>
    </source>
</evidence>
<dbReference type="InterPro" id="IPR007627">
    <property type="entry name" value="RNA_pol_sigma70_r2"/>
</dbReference>
<evidence type="ECO:0000313" key="9">
    <source>
        <dbReference type="EMBL" id="MER6265941.1"/>
    </source>
</evidence>
<protein>
    <submittedName>
        <fullName evidence="9">Sigma-70 family RNA polymerase sigma factor</fullName>
    </submittedName>
</protein>
<dbReference type="InterPro" id="IPR014284">
    <property type="entry name" value="RNA_pol_sigma-70_dom"/>
</dbReference>
<dbReference type="EMBL" id="JBEOZM010000001">
    <property type="protein sequence ID" value="MER6265941.1"/>
    <property type="molecule type" value="Genomic_DNA"/>
</dbReference>
<feature type="compositionally biased region" description="Basic and acidic residues" evidence="6">
    <location>
        <begin position="221"/>
        <end position="257"/>
    </location>
</feature>